<keyword evidence="3" id="KW-1185">Reference proteome</keyword>
<name>A0ABR9HF44_9ACTN</name>
<evidence type="ECO:0000313" key="3">
    <source>
        <dbReference type="Proteomes" id="UP000598217"/>
    </source>
</evidence>
<sequence length="768" mass="80070">MTVTVIIIIAVIVVLAVLVLLLLGMRALSLGSREDDYDDEYEYDDVEDSGPDDRRDRGEGPEDEEAAPRSRSRRSRQGGGRAERRPKGRRQRGVDWEDGPEELSDNDFWSSLSDEDTDRPEPGRRGDVGGYADDEYDDGYDDREETAGRDPFEQGPPSGPNALPSAPGASGTPGAGAGSTADLAMLASLGQGSAPAQPEPAPRHAEQWPSEPGARAGDTGARPSGADPGQSALSSSQGLPPTQGLPPVQPAAPQAASDDDPLGPGSWSPRPPSTGDPFEGREPLRPAERRDPLAADSPGGPPLSGGERPPYESGSMNRSDYPSLSGTERSVSADPLDPGFRPGPPGEGGPGSPIWSSMDTGAHQRPDLSSTGGYGSGPDTGSGGPPFPDTGARPATGQPMGGPNMPGHPLPGDAAPRTGGYPAGSFRSEPAYGTDPFARPAYDTGTHQRSPYDSGTHTRPDYPSGPPNTPSRPEYDTGQHTRPTYDTDPFARPAYDTGTHQRNPYDSGTHTRPDYPSGPPNTPSRPEYDTGQHTRPTYDTDPFARPAYDTGTHQRNPYDSGTHTRPDYLSGPVGPNVPGGGPGAQGSDQWWGVQDDTGTFGAASRPTMPGGGQAPDQSSPFGHGPGPLSQNGPGQGGPGYPGAPGHPTGGYQSGQFSGDLPTAYPGHTQQSDPYGHPVNPGGQGTPPGGGYSDVLSGGFAPQSPEPDYGYPPLEGWQPRGEEAEGPGGPGQRHGNGPYGQESYGQDPYGRPAPGRDYYEGGYEDGRFR</sequence>
<feature type="compositionally biased region" description="Polar residues" evidence="1">
    <location>
        <begin position="551"/>
        <end position="563"/>
    </location>
</feature>
<feature type="compositionally biased region" description="Gly residues" evidence="1">
    <location>
        <begin position="372"/>
        <end position="384"/>
    </location>
</feature>
<dbReference type="EMBL" id="JADBDY010000001">
    <property type="protein sequence ID" value="MBE1457658.1"/>
    <property type="molecule type" value="Genomic_DNA"/>
</dbReference>
<evidence type="ECO:0008006" key="4">
    <source>
        <dbReference type="Google" id="ProtNLM"/>
    </source>
</evidence>
<organism evidence="2 3">
    <name type="scientific">Nocardiopsis terrae</name>
    <dbReference type="NCBI Taxonomy" id="372655"/>
    <lineage>
        <taxon>Bacteria</taxon>
        <taxon>Bacillati</taxon>
        <taxon>Actinomycetota</taxon>
        <taxon>Actinomycetes</taxon>
        <taxon>Streptosporangiales</taxon>
        <taxon>Nocardiopsidaceae</taxon>
        <taxon>Nocardiopsis</taxon>
    </lineage>
</organism>
<feature type="compositionally biased region" description="Gly residues" evidence="1">
    <location>
        <begin position="633"/>
        <end position="652"/>
    </location>
</feature>
<feature type="compositionally biased region" description="Acidic residues" evidence="1">
    <location>
        <begin position="36"/>
        <end position="50"/>
    </location>
</feature>
<gene>
    <name evidence="2" type="ORF">H4W79_001872</name>
</gene>
<feature type="compositionally biased region" description="Polar residues" evidence="1">
    <location>
        <begin position="231"/>
        <end position="240"/>
    </location>
</feature>
<feature type="compositionally biased region" description="Basic and acidic residues" evidence="1">
    <location>
        <begin position="278"/>
        <end position="293"/>
    </location>
</feature>
<evidence type="ECO:0000256" key="1">
    <source>
        <dbReference type="SAM" id="MobiDB-lite"/>
    </source>
</evidence>
<feature type="compositionally biased region" description="Acidic residues" evidence="1">
    <location>
        <begin position="96"/>
        <end position="105"/>
    </location>
</feature>
<feature type="compositionally biased region" description="Gly residues" evidence="1">
    <location>
        <begin position="681"/>
        <end position="691"/>
    </location>
</feature>
<feature type="compositionally biased region" description="Gly residues" evidence="1">
    <location>
        <begin position="725"/>
        <end position="737"/>
    </location>
</feature>
<proteinExistence type="predicted"/>
<feature type="compositionally biased region" description="Acidic residues" evidence="1">
    <location>
        <begin position="132"/>
        <end position="144"/>
    </location>
</feature>
<feature type="compositionally biased region" description="Polar residues" evidence="1">
    <location>
        <begin position="498"/>
        <end position="510"/>
    </location>
</feature>
<feature type="compositionally biased region" description="Polar residues" evidence="1">
    <location>
        <begin position="445"/>
        <end position="457"/>
    </location>
</feature>
<feature type="compositionally biased region" description="Basic and acidic residues" evidence="1">
    <location>
        <begin position="526"/>
        <end position="538"/>
    </location>
</feature>
<dbReference type="RefSeq" id="WP_192733307.1">
    <property type="nucleotide sequence ID" value="NZ_JADBDY010000001.1"/>
</dbReference>
<accession>A0ABR9HF44</accession>
<feature type="compositionally biased region" description="Basic and acidic residues" evidence="1">
    <location>
        <begin position="51"/>
        <end position="60"/>
    </location>
</feature>
<feature type="compositionally biased region" description="Polar residues" evidence="1">
    <location>
        <begin position="314"/>
        <end position="330"/>
    </location>
</feature>
<feature type="compositionally biased region" description="Basic and acidic residues" evidence="1">
    <location>
        <begin position="473"/>
        <end position="485"/>
    </location>
</feature>
<evidence type="ECO:0000313" key="2">
    <source>
        <dbReference type="EMBL" id="MBE1457658.1"/>
    </source>
</evidence>
<dbReference type="Proteomes" id="UP000598217">
    <property type="component" value="Unassembled WGS sequence"/>
</dbReference>
<feature type="region of interest" description="Disordered" evidence="1">
    <location>
        <begin position="36"/>
        <end position="768"/>
    </location>
</feature>
<reference evidence="2 3" key="1">
    <citation type="submission" date="2020-10" db="EMBL/GenBank/DDBJ databases">
        <title>Sequencing the genomes of 1000 actinobacteria strains.</title>
        <authorList>
            <person name="Klenk H.-P."/>
        </authorList>
    </citation>
    <scope>NUCLEOTIDE SEQUENCE [LARGE SCALE GENOMIC DNA]</scope>
    <source>
        <strain evidence="2 3">DSM 45157</strain>
    </source>
</reference>
<protein>
    <recommendedName>
        <fullName evidence="4">Integrin beta 8</fullName>
    </recommendedName>
</protein>
<comment type="caution">
    <text evidence="2">The sequence shown here is derived from an EMBL/GenBank/DDBJ whole genome shotgun (WGS) entry which is preliminary data.</text>
</comment>